<dbReference type="InterPro" id="IPR006452">
    <property type="entry name" value="Formate_DH_accessory"/>
</dbReference>
<sequence>MTDATQRILEPNEIAALDHSAIPRVRIPERETVFAARAARLRKLAGPSPIGGYLRLMAAVADAQHDLLQGFEANAPERAAIEQAQHHAMPLAPAPGSALAGGRDPGWRDMLQRLLDRVEGAGLVNPPLAKLIDELRLRPAAELDKQADALLAQRFAEIEPASAPFLMAALQVVWTSLASRLSPADVPYVEQHGLCPVCGMPPVAGLVRVGGQYQGYRFLQCSLCATEWHMVRTKCSHCESTKGIAYYGIEGSSGELKAEACDECRTYRKIGYQDKDHDIEPLADDLASLALDLLMGEAGYRRASPNPLLWPELSADAGGDGRP</sequence>
<keyword evidence="7" id="KW-1185">Reference proteome</keyword>
<comment type="function">
    <text evidence="2">Necessary for formate dehydrogenase activity.</text>
</comment>
<gene>
    <name evidence="2" type="primary">fdhE</name>
    <name evidence="6" type="ORF">WS67_21380</name>
</gene>
<dbReference type="Gene3D" id="3.90.1670.10">
    <property type="entry name" value="FdhE-like domain"/>
    <property type="match status" value="1"/>
</dbReference>
<proteinExistence type="inferred from homology"/>
<dbReference type="Proteomes" id="UP000062788">
    <property type="component" value="Unassembled WGS sequence"/>
</dbReference>
<reference evidence="6 7" key="1">
    <citation type="submission" date="2015-11" db="EMBL/GenBank/DDBJ databases">
        <title>Expanding the genomic diversity of Burkholderia species for the development of highly accurate diagnostics.</title>
        <authorList>
            <person name="Sahl J."/>
            <person name="Keim P."/>
            <person name="Wagner D."/>
        </authorList>
    </citation>
    <scope>NUCLEOTIDE SEQUENCE [LARGE SCALE GENOMIC DNA]</scope>
    <source>
        <strain evidence="6 7">TSV85</strain>
    </source>
</reference>
<dbReference type="InterPro" id="IPR024064">
    <property type="entry name" value="FdhE-like_sf"/>
</dbReference>
<dbReference type="HAMAP" id="MF_00611">
    <property type="entry name" value="FdeH"/>
    <property type="match status" value="1"/>
</dbReference>
<evidence type="ECO:0000256" key="1">
    <source>
        <dbReference type="ARBA" id="ARBA00022490"/>
    </source>
</evidence>
<dbReference type="InterPro" id="IPR056797">
    <property type="entry name" value="FdhE_central"/>
</dbReference>
<dbReference type="PANTHER" id="PTHR37689:SF1">
    <property type="entry name" value="PROTEIN FDHE"/>
    <property type="match status" value="1"/>
</dbReference>
<evidence type="ECO:0000259" key="5">
    <source>
        <dbReference type="Pfam" id="PF24860"/>
    </source>
</evidence>
<dbReference type="InterPro" id="IPR056774">
    <property type="entry name" value="FdhE_N"/>
</dbReference>
<comment type="caution">
    <text evidence="6">The sequence shown here is derived from an EMBL/GenBank/DDBJ whole genome shotgun (WGS) entry which is preliminary data.</text>
</comment>
<evidence type="ECO:0000313" key="6">
    <source>
        <dbReference type="EMBL" id="KVE23786.1"/>
    </source>
</evidence>
<dbReference type="AlphaFoldDB" id="A0A103DW38"/>
<dbReference type="RefSeq" id="WP_059520144.1">
    <property type="nucleotide sequence ID" value="NZ_LOWA01000056.1"/>
</dbReference>
<keyword evidence="1 2" id="KW-0963">Cytoplasm</keyword>
<feature type="domain" description="FdhE central" evidence="4">
    <location>
        <begin position="194"/>
        <end position="232"/>
    </location>
</feature>
<dbReference type="Pfam" id="PF24859">
    <property type="entry name" value="FdhE_central"/>
    <property type="match status" value="1"/>
</dbReference>
<dbReference type="EMBL" id="LOWA01000056">
    <property type="protein sequence ID" value="KVE23786.1"/>
    <property type="molecule type" value="Genomic_DNA"/>
</dbReference>
<dbReference type="PIRSF" id="PIRSF018296">
    <property type="entry name" value="Format_dh_formtn"/>
    <property type="match status" value="1"/>
</dbReference>
<dbReference type="CDD" id="cd16341">
    <property type="entry name" value="FdhE"/>
    <property type="match status" value="1"/>
</dbReference>
<comment type="subcellular location">
    <subcellularLocation>
        <location evidence="2">Cytoplasm</location>
    </subcellularLocation>
</comment>
<dbReference type="SUPFAM" id="SSF144020">
    <property type="entry name" value="FdhE-like"/>
    <property type="match status" value="1"/>
</dbReference>
<dbReference type="NCBIfam" id="TIGR01562">
    <property type="entry name" value="FdhE"/>
    <property type="match status" value="1"/>
</dbReference>
<protein>
    <recommendedName>
        <fullName evidence="2">Protein FdhE homolog</fullName>
    </recommendedName>
</protein>
<dbReference type="OrthoDB" id="9794151at2"/>
<dbReference type="PANTHER" id="PTHR37689">
    <property type="entry name" value="PROTEIN FDHE"/>
    <property type="match status" value="1"/>
</dbReference>
<evidence type="ECO:0000256" key="2">
    <source>
        <dbReference type="HAMAP-Rule" id="MF_00611"/>
    </source>
</evidence>
<comment type="similarity">
    <text evidence="2">Belongs to the FdhE family.</text>
</comment>
<name>A0A103DW38_9BURK</name>
<evidence type="ECO:0000313" key="7">
    <source>
        <dbReference type="Proteomes" id="UP000062788"/>
    </source>
</evidence>
<dbReference type="Pfam" id="PF24860">
    <property type="entry name" value="FdhE_C"/>
    <property type="match status" value="1"/>
</dbReference>
<dbReference type="InterPro" id="IPR056796">
    <property type="entry name" value="FdhE_C"/>
</dbReference>
<dbReference type="GO" id="GO:0051604">
    <property type="term" value="P:protein maturation"/>
    <property type="evidence" value="ECO:0007669"/>
    <property type="project" value="TreeGrafter"/>
</dbReference>
<feature type="domain" description="FdhE N-terminal" evidence="3">
    <location>
        <begin position="22"/>
        <end position="188"/>
    </location>
</feature>
<feature type="domain" description="FdhE C-terminal" evidence="5">
    <location>
        <begin position="234"/>
        <end position="309"/>
    </location>
</feature>
<dbReference type="GO" id="GO:0008199">
    <property type="term" value="F:ferric iron binding"/>
    <property type="evidence" value="ECO:0007669"/>
    <property type="project" value="TreeGrafter"/>
</dbReference>
<accession>A0A103DW38</accession>
<evidence type="ECO:0000259" key="4">
    <source>
        <dbReference type="Pfam" id="PF24859"/>
    </source>
</evidence>
<dbReference type="Pfam" id="PF04216">
    <property type="entry name" value="FdhE_N"/>
    <property type="match status" value="1"/>
</dbReference>
<organism evidence="6 7">
    <name type="scientific">Burkholderia singularis</name>
    <dbReference type="NCBI Taxonomy" id="1503053"/>
    <lineage>
        <taxon>Bacteria</taxon>
        <taxon>Pseudomonadati</taxon>
        <taxon>Pseudomonadota</taxon>
        <taxon>Betaproteobacteria</taxon>
        <taxon>Burkholderiales</taxon>
        <taxon>Burkholderiaceae</taxon>
        <taxon>Burkholderia</taxon>
        <taxon>pseudomallei group</taxon>
    </lineage>
</organism>
<evidence type="ECO:0000259" key="3">
    <source>
        <dbReference type="Pfam" id="PF04216"/>
    </source>
</evidence>
<dbReference type="GO" id="GO:0005829">
    <property type="term" value="C:cytosol"/>
    <property type="evidence" value="ECO:0007669"/>
    <property type="project" value="TreeGrafter"/>
</dbReference>